<dbReference type="PANTHER" id="PTHR31107">
    <property type="entry name" value="APOPTOGENIC PROTEIN 1, MITOCHONDRIAL"/>
    <property type="match status" value="1"/>
</dbReference>
<evidence type="ECO:0000313" key="17">
    <source>
        <dbReference type="Proteomes" id="UP001458880"/>
    </source>
</evidence>
<comment type="similarity">
    <text evidence="6">Belongs to the OST1 family.</text>
</comment>
<gene>
    <name evidence="16" type="ORF">QE152_g9069</name>
</gene>
<comment type="caution">
    <text evidence="16">The sequence shown here is derived from an EMBL/GenBank/DDBJ whole genome shotgun (WGS) entry which is preliminary data.</text>
</comment>
<evidence type="ECO:0000256" key="4">
    <source>
        <dbReference type="ARBA" id="ARBA00004922"/>
    </source>
</evidence>
<evidence type="ECO:0000256" key="8">
    <source>
        <dbReference type="ARBA" id="ARBA00022729"/>
    </source>
</evidence>
<comment type="function">
    <text evidence="1">Subunit of the oligosaccharyl transferase (OST) complex that catalyzes the initial transfer of a defined glycan (Glc(3)Man(9)GlcNAc(2) in eukaryotes) from the lipid carrier dolichol-pyrophosphate to an asparagine residue within an Asn-X-Ser/Thr consensus motif in nascent polypeptide chains, the first step in protein N-glycosylation. N-glycosylation occurs cotranslationally and the complex associates with the Sec61 complex at the channel-forming translocon complex that mediates protein translocation across the endoplasmic reticulum (ER). All subunits are required for a maximal enzyme activity.</text>
</comment>
<keyword evidence="11" id="KW-0809">Transit peptide</keyword>
<evidence type="ECO:0000256" key="11">
    <source>
        <dbReference type="ARBA" id="ARBA00022946"/>
    </source>
</evidence>
<keyword evidence="12 15" id="KW-1133">Transmembrane helix</keyword>
<dbReference type="InterPro" id="IPR018796">
    <property type="entry name" value="COA8"/>
</dbReference>
<evidence type="ECO:0000256" key="9">
    <source>
        <dbReference type="ARBA" id="ARBA00022792"/>
    </source>
</evidence>
<protein>
    <submittedName>
        <fullName evidence="16">Cytochrome c oxidase assembly factor 8</fullName>
    </submittedName>
</protein>
<dbReference type="InterPro" id="IPR007676">
    <property type="entry name" value="Ribophorin_I"/>
</dbReference>
<sequence>MSFILHNTNCTLRKLIAIHNPVTCLSIRNLKLACILKTVPRTPEAIFLKANPEVPIIAVSDKENVDIIGPPDPVSNLRPIIRKRLLHETILQQQLRMLQDKTQEWNQKFWSEHNTKFIQERQNFILLHKTSINENRTLTADEMSEFYKKFLDDNWKIHLKYNFEWYKQFVAGPASIVPYNTPMLGRISQAFSTYLPASATNIKLFDNIGNNSKSSIIYENDYIILRFEARYPLIQSWKTRYILQYNVPVYEYLRKVGNIFSLKMRVVDHVMLDAIIKNLHTRILLPQDSNVVSVTTPTEVTRRADEKSATALSFKRPTIVFSAHHLPEYCYPEFFITYTTPYIGLFKPVLYISAYIEVLLLSCVAFRRFDMYLRNPQ</sequence>
<keyword evidence="17" id="KW-1185">Reference proteome</keyword>
<comment type="pathway">
    <text evidence="4">Protein modification; protein glycosylation.</text>
</comment>
<keyword evidence="8" id="KW-0732">Signal</keyword>
<dbReference type="Pfam" id="PF04597">
    <property type="entry name" value="Ribophorin_I"/>
    <property type="match status" value="1"/>
</dbReference>
<dbReference type="GO" id="GO:0005743">
    <property type="term" value="C:mitochondrial inner membrane"/>
    <property type="evidence" value="ECO:0007669"/>
    <property type="project" value="UniProtKB-SubCell"/>
</dbReference>
<dbReference type="Pfam" id="PF10231">
    <property type="entry name" value="COA8"/>
    <property type="match status" value="1"/>
</dbReference>
<evidence type="ECO:0000256" key="7">
    <source>
        <dbReference type="ARBA" id="ARBA00022692"/>
    </source>
</evidence>
<evidence type="ECO:0000256" key="15">
    <source>
        <dbReference type="SAM" id="Phobius"/>
    </source>
</evidence>
<proteinExistence type="inferred from homology"/>
<dbReference type="AlphaFoldDB" id="A0AAW1M0D6"/>
<evidence type="ECO:0000313" key="16">
    <source>
        <dbReference type="EMBL" id="KAK9739291.1"/>
    </source>
</evidence>
<dbReference type="EMBL" id="JASPKY010000076">
    <property type="protein sequence ID" value="KAK9739291.1"/>
    <property type="molecule type" value="Genomic_DNA"/>
</dbReference>
<evidence type="ECO:0000256" key="10">
    <source>
        <dbReference type="ARBA" id="ARBA00022824"/>
    </source>
</evidence>
<organism evidence="16 17">
    <name type="scientific">Popillia japonica</name>
    <name type="common">Japanese beetle</name>
    <dbReference type="NCBI Taxonomy" id="7064"/>
    <lineage>
        <taxon>Eukaryota</taxon>
        <taxon>Metazoa</taxon>
        <taxon>Ecdysozoa</taxon>
        <taxon>Arthropoda</taxon>
        <taxon>Hexapoda</taxon>
        <taxon>Insecta</taxon>
        <taxon>Pterygota</taxon>
        <taxon>Neoptera</taxon>
        <taxon>Endopterygota</taxon>
        <taxon>Coleoptera</taxon>
        <taxon>Polyphaga</taxon>
        <taxon>Scarabaeiformia</taxon>
        <taxon>Scarabaeidae</taxon>
        <taxon>Rutelinae</taxon>
        <taxon>Popillia</taxon>
    </lineage>
</organism>
<evidence type="ECO:0000256" key="5">
    <source>
        <dbReference type="ARBA" id="ARBA00005453"/>
    </source>
</evidence>
<keyword evidence="14 15" id="KW-0472">Membrane</keyword>
<dbReference type="GO" id="GO:0097193">
    <property type="term" value="P:intrinsic apoptotic signaling pathway"/>
    <property type="evidence" value="ECO:0007669"/>
    <property type="project" value="InterPro"/>
</dbReference>
<feature type="transmembrane region" description="Helical" evidence="15">
    <location>
        <begin position="349"/>
        <end position="369"/>
    </location>
</feature>
<dbReference type="Proteomes" id="UP001458880">
    <property type="component" value="Unassembled WGS sequence"/>
</dbReference>
<evidence type="ECO:0000256" key="14">
    <source>
        <dbReference type="ARBA" id="ARBA00023136"/>
    </source>
</evidence>
<evidence type="ECO:0000256" key="6">
    <source>
        <dbReference type="ARBA" id="ARBA00008905"/>
    </source>
</evidence>
<evidence type="ECO:0000256" key="1">
    <source>
        <dbReference type="ARBA" id="ARBA00002791"/>
    </source>
</evidence>
<dbReference type="PANTHER" id="PTHR31107:SF2">
    <property type="entry name" value="CYTOCHROME C OXIDASE ASSEMBLY FACTOR 8"/>
    <property type="match status" value="1"/>
</dbReference>
<keyword evidence="9" id="KW-0999">Mitochondrion inner membrane</keyword>
<evidence type="ECO:0000256" key="2">
    <source>
        <dbReference type="ARBA" id="ARBA00004115"/>
    </source>
</evidence>
<name>A0AAW1M0D6_POPJA</name>
<evidence type="ECO:0000256" key="12">
    <source>
        <dbReference type="ARBA" id="ARBA00022989"/>
    </source>
</evidence>
<accession>A0AAW1M0D6</accession>
<keyword evidence="13" id="KW-0496">Mitochondrion</keyword>
<keyword evidence="7 15" id="KW-0812">Transmembrane</keyword>
<comment type="subcellular location">
    <subcellularLocation>
        <location evidence="2">Endoplasmic reticulum membrane</location>
        <topology evidence="2">Single-pass type I membrane protein</topology>
    </subcellularLocation>
    <subcellularLocation>
        <location evidence="3">Mitochondrion inner membrane</location>
        <topology evidence="3">Peripheral membrane protein</topology>
        <orientation evidence="3">Matrix side</orientation>
    </subcellularLocation>
</comment>
<dbReference type="GO" id="GO:0005789">
    <property type="term" value="C:endoplasmic reticulum membrane"/>
    <property type="evidence" value="ECO:0007669"/>
    <property type="project" value="UniProtKB-SubCell"/>
</dbReference>
<reference evidence="16 17" key="1">
    <citation type="journal article" date="2024" name="BMC Genomics">
        <title>De novo assembly and annotation of Popillia japonica's genome with initial clues to its potential as an invasive pest.</title>
        <authorList>
            <person name="Cucini C."/>
            <person name="Boschi S."/>
            <person name="Funari R."/>
            <person name="Cardaioli E."/>
            <person name="Iannotti N."/>
            <person name="Marturano G."/>
            <person name="Paoli F."/>
            <person name="Bruttini M."/>
            <person name="Carapelli A."/>
            <person name="Frati F."/>
            <person name="Nardi F."/>
        </authorList>
    </citation>
    <scope>NUCLEOTIDE SEQUENCE [LARGE SCALE GENOMIC DNA]</scope>
    <source>
        <strain evidence="16">DMR45628</strain>
    </source>
</reference>
<comment type="similarity">
    <text evidence="5">Belongs to the COA8 family.</text>
</comment>
<keyword evidence="10" id="KW-0256">Endoplasmic reticulum</keyword>
<evidence type="ECO:0000256" key="3">
    <source>
        <dbReference type="ARBA" id="ARBA00004443"/>
    </source>
</evidence>
<evidence type="ECO:0000256" key="13">
    <source>
        <dbReference type="ARBA" id="ARBA00023128"/>
    </source>
</evidence>